<keyword evidence="1" id="KW-1133">Transmembrane helix</keyword>
<reference evidence="2 3" key="1">
    <citation type="submission" date="2018-06" db="EMBL/GenBank/DDBJ databases">
        <authorList>
            <person name="Zhirakovskaya E."/>
        </authorList>
    </citation>
    <scope>NUCLEOTIDE SEQUENCE [LARGE SCALE GENOMIC DNA]</scope>
    <source>
        <strain evidence="2 3">LY3</strain>
    </source>
</reference>
<feature type="transmembrane region" description="Helical" evidence="1">
    <location>
        <begin position="29"/>
        <end position="51"/>
    </location>
</feature>
<dbReference type="EMBL" id="QLIN01000003">
    <property type="protein sequence ID" value="RAI70713.1"/>
    <property type="molecule type" value="Genomic_DNA"/>
</dbReference>
<accession>A0A327N7J4</accession>
<dbReference type="Proteomes" id="UP000249493">
    <property type="component" value="Unassembled WGS sequence"/>
</dbReference>
<dbReference type="RefSeq" id="WP_111282164.1">
    <property type="nucleotide sequence ID" value="NZ_QLIN01000003.1"/>
</dbReference>
<proteinExistence type="predicted"/>
<organism evidence="2 3">
    <name type="scientific">Pseudomonas fluorescens</name>
    <dbReference type="NCBI Taxonomy" id="294"/>
    <lineage>
        <taxon>Bacteria</taxon>
        <taxon>Pseudomonadati</taxon>
        <taxon>Pseudomonadota</taxon>
        <taxon>Gammaproteobacteria</taxon>
        <taxon>Pseudomonadales</taxon>
        <taxon>Pseudomonadaceae</taxon>
        <taxon>Pseudomonas</taxon>
    </lineage>
</organism>
<keyword evidence="1" id="KW-0812">Transmembrane</keyword>
<gene>
    <name evidence="2" type="ORF">DOZ80_09530</name>
</gene>
<dbReference type="AlphaFoldDB" id="A0A327N7J4"/>
<evidence type="ECO:0000313" key="3">
    <source>
        <dbReference type="Proteomes" id="UP000249493"/>
    </source>
</evidence>
<evidence type="ECO:0000313" key="2">
    <source>
        <dbReference type="EMBL" id="RAI70713.1"/>
    </source>
</evidence>
<keyword evidence="1" id="KW-0472">Membrane</keyword>
<evidence type="ECO:0000256" key="1">
    <source>
        <dbReference type="SAM" id="Phobius"/>
    </source>
</evidence>
<comment type="caution">
    <text evidence="2">The sequence shown here is derived from an EMBL/GenBank/DDBJ whole genome shotgun (WGS) entry which is preliminary data.</text>
</comment>
<protein>
    <submittedName>
        <fullName evidence="2">Uncharacterized protein</fullName>
    </submittedName>
</protein>
<name>A0A327N7J4_PSEFL</name>
<sequence>MKNDDLRADRDDLDDFIPRTPAKQRGNNLVMQVAAGVFLGGLALWLVQLGATALYAKLMLGTITFGG</sequence>